<dbReference type="GO" id="GO:0009103">
    <property type="term" value="P:lipopolysaccharide biosynthetic process"/>
    <property type="evidence" value="ECO:0007669"/>
    <property type="project" value="UniProtKB-ARBA"/>
</dbReference>
<evidence type="ECO:0000256" key="2">
    <source>
        <dbReference type="ARBA" id="ARBA00022475"/>
    </source>
</evidence>
<keyword evidence="2" id="KW-1003">Cell membrane</keyword>
<evidence type="ECO:0000256" key="8">
    <source>
        <dbReference type="SAM" id="Phobius"/>
    </source>
</evidence>
<feature type="transmembrane region" description="Helical" evidence="8">
    <location>
        <begin position="207"/>
        <end position="226"/>
    </location>
</feature>
<dbReference type="Proteomes" id="UP000034231">
    <property type="component" value="Unassembled WGS sequence"/>
</dbReference>
<evidence type="ECO:0000313" key="10">
    <source>
        <dbReference type="EMBL" id="KKQ48552.1"/>
    </source>
</evidence>
<keyword evidence="5 8" id="KW-0812">Transmembrane</keyword>
<sequence length="525" mass="59930">MAIKIPKIWLIVLIALLLRSWQIAKLPSLNPDEAALGYNAYSLLKTGRDEHGISWPTHFKSFGDYKPGGYVYLAMPFVKTFGLTPLAVRLPNLILSVLTVFVLYKLVFLLTNNSKVSNLVSFVLAINPWHLQFSRGAWESSAALFFMLLGTYWFYSFIIKKKPIYIYIFSIPLVFALATYHSARIVAPLLFLVFLIMYFKKLMNRHFFLALILGLILVAPVSYSFLRDGGFARFGSVGLTADTGPLSRSEELLNNHGNVKLINRIMHNRRVLYTLSWVEKYTSHFNLNFLFLDGDEVPRSKNPDMGQLYLLELPFLILGIVKLFQSKNNHLKILTLSILFISPLASSLTFQAPSALRALPLVISLSILIGLGLSTLNNKILVILISFIYLVSGIYYLDSYYLHAPKRYPFAWNTGFPQAVEYLESQKNNFENIYFTNKYDQPYILYLFFSQYPPENIQTQIQLTPNDKFGFSTVATIDNIHFGKIIWDEIPQGSLVFAVDETISQTPINSIDFPNNTKGFKIYVK</sequence>
<keyword evidence="3" id="KW-0328">Glycosyltransferase</keyword>
<name>A0A0G0I1U4_9BACT</name>
<gene>
    <name evidence="10" type="ORF">US68_C0029G0007</name>
</gene>
<dbReference type="PANTHER" id="PTHR33908:SF11">
    <property type="entry name" value="MEMBRANE PROTEIN"/>
    <property type="match status" value="1"/>
</dbReference>
<keyword evidence="6 8" id="KW-1133">Transmembrane helix</keyword>
<protein>
    <recommendedName>
        <fullName evidence="9">Glycosyltransferase RgtA/B/C/D-like domain-containing protein</fullName>
    </recommendedName>
</protein>
<dbReference type="GO" id="GO:0016763">
    <property type="term" value="F:pentosyltransferase activity"/>
    <property type="evidence" value="ECO:0007669"/>
    <property type="project" value="TreeGrafter"/>
</dbReference>
<proteinExistence type="predicted"/>
<evidence type="ECO:0000313" key="11">
    <source>
        <dbReference type="Proteomes" id="UP000034231"/>
    </source>
</evidence>
<feature type="transmembrane region" description="Helical" evidence="8">
    <location>
        <begin position="331"/>
        <end position="350"/>
    </location>
</feature>
<organism evidence="10 11">
    <name type="scientific">Candidatus Shapirobacteria bacterium GW2011_GWE1_38_10</name>
    <dbReference type="NCBI Taxonomy" id="1618488"/>
    <lineage>
        <taxon>Bacteria</taxon>
        <taxon>Candidatus Shapironibacteriota</taxon>
    </lineage>
</organism>
<dbReference type="EMBL" id="LBTX01000029">
    <property type="protein sequence ID" value="KKQ48552.1"/>
    <property type="molecule type" value="Genomic_DNA"/>
</dbReference>
<comment type="caution">
    <text evidence="10">The sequence shown here is derived from an EMBL/GenBank/DDBJ whole genome shotgun (WGS) entry which is preliminary data.</text>
</comment>
<evidence type="ECO:0000256" key="7">
    <source>
        <dbReference type="ARBA" id="ARBA00023136"/>
    </source>
</evidence>
<evidence type="ECO:0000256" key="4">
    <source>
        <dbReference type="ARBA" id="ARBA00022679"/>
    </source>
</evidence>
<evidence type="ECO:0000256" key="3">
    <source>
        <dbReference type="ARBA" id="ARBA00022676"/>
    </source>
</evidence>
<dbReference type="Pfam" id="PF13231">
    <property type="entry name" value="PMT_2"/>
    <property type="match status" value="1"/>
</dbReference>
<feature type="transmembrane region" description="Helical" evidence="8">
    <location>
        <begin position="356"/>
        <end position="373"/>
    </location>
</feature>
<dbReference type="InterPro" id="IPR050297">
    <property type="entry name" value="LipidA_mod_glycosyltrf_83"/>
</dbReference>
<evidence type="ECO:0000256" key="5">
    <source>
        <dbReference type="ARBA" id="ARBA00022692"/>
    </source>
</evidence>
<feature type="transmembrane region" description="Helical" evidence="8">
    <location>
        <begin position="141"/>
        <end position="158"/>
    </location>
</feature>
<feature type="transmembrane region" description="Helical" evidence="8">
    <location>
        <begin position="93"/>
        <end position="111"/>
    </location>
</feature>
<evidence type="ECO:0000256" key="6">
    <source>
        <dbReference type="ARBA" id="ARBA00022989"/>
    </source>
</evidence>
<dbReference type="AlphaFoldDB" id="A0A0G0I1U4"/>
<dbReference type="GO" id="GO:0005886">
    <property type="term" value="C:plasma membrane"/>
    <property type="evidence" value="ECO:0007669"/>
    <property type="project" value="UniProtKB-SubCell"/>
</dbReference>
<keyword evidence="7 8" id="KW-0472">Membrane</keyword>
<dbReference type="PANTHER" id="PTHR33908">
    <property type="entry name" value="MANNOSYLTRANSFERASE YKCB-RELATED"/>
    <property type="match status" value="1"/>
</dbReference>
<feature type="transmembrane region" description="Helical" evidence="8">
    <location>
        <begin position="380"/>
        <end position="397"/>
    </location>
</feature>
<accession>A0A0G0I1U4</accession>
<reference evidence="10 11" key="1">
    <citation type="journal article" date="2015" name="Nature">
        <title>rRNA introns, odd ribosomes, and small enigmatic genomes across a large radiation of phyla.</title>
        <authorList>
            <person name="Brown C.T."/>
            <person name="Hug L.A."/>
            <person name="Thomas B.C."/>
            <person name="Sharon I."/>
            <person name="Castelle C.J."/>
            <person name="Singh A."/>
            <person name="Wilkins M.J."/>
            <person name="Williams K.H."/>
            <person name="Banfield J.F."/>
        </authorList>
    </citation>
    <scope>NUCLEOTIDE SEQUENCE [LARGE SCALE GENOMIC DNA]</scope>
</reference>
<feature type="domain" description="Glycosyltransferase RgtA/B/C/D-like" evidence="9">
    <location>
        <begin position="70"/>
        <end position="223"/>
    </location>
</feature>
<comment type="subcellular location">
    <subcellularLocation>
        <location evidence="1">Cell membrane</location>
        <topology evidence="1">Multi-pass membrane protein</topology>
    </subcellularLocation>
</comment>
<dbReference type="InterPro" id="IPR038731">
    <property type="entry name" value="RgtA/B/C-like"/>
</dbReference>
<evidence type="ECO:0000259" key="9">
    <source>
        <dbReference type="Pfam" id="PF13231"/>
    </source>
</evidence>
<evidence type="ECO:0000256" key="1">
    <source>
        <dbReference type="ARBA" id="ARBA00004651"/>
    </source>
</evidence>
<feature type="transmembrane region" description="Helical" evidence="8">
    <location>
        <begin position="164"/>
        <end position="195"/>
    </location>
</feature>
<keyword evidence="4" id="KW-0808">Transferase</keyword>